<dbReference type="EMBL" id="CM001221">
    <property type="protein sequence ID" value="AES93752.2"/>
    <property type="molecule type" value="Genomic_DNA"/>
</dbReference>
<evidence type="ECO:0000313" key="5">
    <source>
        <dbReference type="Proteomes" id="UP000002051"/>
    </source>
</evidence>
<name>G7K533_MEDTR</name>
<accession>A0A0C3X9R7</accession>
<dbReference type="Gramene" id="rna28265">
    <property type="protein sequence ID" value="RHN53364.1"/>
    <property type="gene ID" value="gene28265"/>
</dbReference>
<accession>G7K533</accession>
<proteinExistence type="predicted"/>
<dbReference type="eggNOG" id="KOG1623">
    <property type="taxonomic scope" value="Eukaryota"/>
</dbReference>
<dbReference type="Proteomes" id="UP000002051">
    <property type="component" value="Chromosome 5"/>
</dbReference>
<dbReference type="EMBL" id="PSQE01000005">
    <property type="protein sequence ID" value="RHN53364.1"/>
    <property type="molecule type" value="Genomic_DNA"/>
</dbReference>
<dbReference type="Proteomes" id="UP000265566">
    <property type="component" value="Chromosome 5"/>
</dbReference>
<keyword evidence="5" id="KW-1185">Reference proteome</keyword>
<dbReference type="HOGENOM" id="CLU_2641869_0_0_1"/>
<protein>
    <submittedName>
        <fullName evidence="2 4">Uncharacterized protein</fullName>
    </submittedName>
</protein>
<dbReference type="EnsemblPlants" id="AES93752">
    <property type="protein sequence ID" value="AES93752"/>
    <property type="gene ID" value="MTR_5g007080"/>
</dbReference>
<gene>
    <name evidence="2" type="ordered locus">MTR_5g007080</name>
    <name evidence="3" type="ORF">MtrunA17_Chr5g0395091</name>
</gene>
<evidence type="ECO:0000313" key="3">
    <source>
        <dbReference type="EMBL" id="RHN53364.1"/>
    </source>
</evidence>
<feature type="region of interest" description="Disordered" evidence="1">
    <location>
        <begin position="1"/>
        <end position="59"/>
    </location>
</feature>
<reference evidence="3" key="4">
    <citation type="journal article" date="2018" name="Nat. Plants">
        <title>Whole-genome landscape of Medicago truncatula symbiotic genes.</title>
        <authorList>
            <person name="Pecrix Y."/>
            <person name="Gamas P."/>
            <person name="Carrere S."/>
        </authorList>
    </citation>
    <scope>NUCLEOTIDE SEQUENCE</scope>
    <source>
        <tissue evidence="3">Leaves</tissue>
    </source>
</reference>
<evidence type="ECO:0000313" key="4">
    <source>
        <dbReference type="EnsemblPlants" id="AES93752"/>
    </source>
</evidence>
<dbReference type="PaxDb" id="3880-AES93752"/>
<reference evidence="2 5" key="2">
    <citation type="journal article" date="2014" name="BMC Genomics">
        <title>An improved genome release (version Mt4.0) for the model legume Medicago truncatula.</title>
        <authorList>
            <person name="Tang H."/>
            <person name="Krishnakumar V."/>
            <person name="Bidwell S."/>
            <person name="Rosen B."/>
            <person name="Chan A."/>
            <person name="Zhou S."/>
            <person name="Gentzbittel L."/>
            <person name="Childs K.L."/>
            <person name="Yandell M."/>
            <person name="Gundlach H."/>
            <person name="Mayer K.F."/>
            <person name="Schwartz D.C."/>
            <person name="Town C.D."/>
        </authorList>
    </citation>
    <scope>GENOME REANNOTATION</scope>
    <source>
        <strain evidence="4 5">cv. Jemalong A17</strain>
    </source>
</reference>
<evidence type="ECO:0000256" key="1">
    <source>
        <dbReference type="SAM" id="MobiDB-lite"/>
    </source>
</evidence>
<reference evidence="2 5" key="1">
    <citation type="journal article" date="2011" name="Nature">
        <title>The Medicago genome provides insight into the evolution of rhizobial symbioses.</title>
        <authorList>
            <person name="Young N.D."/>
            <person name="Debelle F."/>
            <person name="Oldroyd G.E."/>
            <person name="Geurts R."/>
            <person name="Cannon S.B."/>
            <person name="Udvardi M.K."/>
            <person name="Benedito V.A."/>
            <person name="Mayer K.F."/>
            <person name="Gouzy J."/>
            <person name="Schoof H."/>
            <person name="Van de Peer Y."/>
            <person name="Proost S."/>
            <person name="Cook D.R."/>
            <person name="Meyers B.C."/>
            <person name="Spannagl M."/>
            <person name="Cheung F."/>
            <person name="De Mita S."/>
            <person name="Krishnakumar V."/>
            <person name="Gundlach H."/>
            <person name="Zhou S."/>
            <person name="Mudge J."/>
            <person name="Bharti A.K."/>
            <person name="Murray J.D."/>
            <person name="Naoumkina M.A."/>
            <person name="Rosen B."/>
            <person name="Silverstein K.A."/>
            <person name="Tang H."/>
            <person name="Rombauts S."/>
            <person name="Zhao P.X."/>
            <person name="Zhou P."/>
            <person name="Barbe V."/>
            <person name="Bardou P."/>
            <person name="Bechner M."/>
            <person name="Bellec A."/>
            <person name="Berger A."/>
            <person name="Berges H."/>
            <person name="Bidwell S."/>
            <person name="Bisseling T."/>
            <person name="Choisne N."/>
            <person name="Couloux A."/>
            <person name="Denny R."/>
            <person name="Deshpande S."/>
            <person name="Dai X."/>
            <person name="Doyle J.J."/>
            <person name="Dudez A.M."/>
            <person name="Farmer A.D."/>
            <person name="Fouteau S."/>
            <person name="Franken C."/>
            <person name="Gibelin C."/>
            <person name="Gish J."/>
            <person name="Goldstein S."/>
            <person name="Gonzalez A.J."/>
            <person name="Green P.J."/>
            <person name="Hallab A."/>
            <person name="Hartog M."/>
            <person name="Hua A."/>
            <person name="Humphray S.J."/>
            <person name="Jeong D.H."/>
            <person name="Jing Y."/>
            <person name="Jocker A."/>
            <person name="Kenton S.M."/>
            <person name="Kim D.J."/>
            <person name="Klee K."/>
            <person name="Lai H."/>
            <person name="Lang C."/>
            <person name="Lin S."/>
            <person name="Macmil S.L."/>
            <person name="Magdelenat G."/>
            <person name="Matthews L."/>
            <person name="McCorrison J."/>
            <person name="Monaghan E.L."/>
            <person name="Mun J.H."/>
            <person name="Najar F.Z."/>
            <person name="Nicholson C."/>
            <person name="Noirot C."/>
            <person name="O'Bleness M."/>
            <person name="Paule C.R."/>
            <person name="Poulain J."/>
            <person name="Prion F."/>
            <person name="Qin B."/>
            <person name="Qu C."/>
            <person name="Retzel E.F."/>
            <person name="Riddle C."/>
            <person name="Sallet E."/>
            <person name="Samain S."/>
            <person name="Samson N."/>
            <person name="Sanders I."/>
            <person name="Saurat O."/>
            <person name="Scarpelli C."/>
            <person name="Schiex T."/>
            <person name="Segurens B."/>
            <person name="Severin A.J."/>
            <person name="Sherrier D.J."/>
            <person name="Shi R."/>
            <person name="Sims S."/>
            <person name="Singer S.R."/>
            <person name="Sinharoy S."/>
            <person name="Sterck L."/>
            <person name="Viollet A."/>
            <person name="Wang B.B."/>
            <person name="Wang K."/>
            <person name="Wang M."/>
            <person name="Wang X."/>
            <person name="Warfsmann J."/>
            <person name="Weissenbach J."/>
            <person name="White D.D."/>
            <person name="White J.D."/>
            <person name="Wiley G.B."/>
            <person name="Wincker P."/>
            <person name="Xing Y."/>
            <person name="Yang L."/>
            <person name="Yao Z."/>
            <person name="Ying F."/>
            <person name="Zhai J."/>
            <person name="Zhou L."/>
            <person name="Zuber A."/>
            <person name="Denarie J."/>
            <person name="Dixon R.A."/>
            <person name="May G.D."/>
            <person name="Schwartz D.C."/>
            <person name="Rogers J."/>
            <person name="Quetier F."/>
            <person name="Town C.D."/>
            <person name="Roe B.A."/>
        </authorList>
    </citation>
    <scope>NUCLEOTIDE SEQUENCE [LARGE SCALE GENOMIC DNA]</scope>
    <source>
        <strain evidence="2">A17</strain>
        <strain evidence="4 5">cv. Jemalong A17</strain>
    </source>
</reference>
<dbReference type="AlphaFoldDB" id="G7K533"/>
<organism evidence="2 5">
    <name type="scientific">Medicago truncatula</name>
    <name type="common">Barrel medic</name>
    <name type="synonym">Medicago tribuloides</name>
    <dbReference type="NCBI Taxonomy" id="3880"/>
    <lineage>
        <taxon>Eukaryota</taxon>
        <taxon>Viridiplantae</taxon>
        <taxon>Streptophyta</taxon>
        <taxon>Embryophyta</taxon>
        <taxon>Tracheophyta</taxon>
        <taxon>Spermatophyta</taxon>
        <taxon>Magnoliopsida</taxon>
        <taxon>eudicotyledons</taxon>
        <taxon>Gunneridae</taxon>
        <taxon>Pentapetalae</taxon>
        <taxon>rosids</taxon>
        <taxon>fabids</taxon>
        <taxon>Fabales</taxon>
        <taxon>Fabaceae</taxon>
        <taxon>Papilionoideae</taxon>
        <taxon>50 kb inversion clade</taxon>
        <taxon>NPAAA clade</taxon>
        <taxon>Hologalegina</taxon>
        <taxon>IRL clade</taxon>
        <taxon>Trifolieae</taxon>
        <taxon>Medicago</taxon>
    </lineage>
</organism>
<feature type="compositionally biased region" description="Low complexity" evidence="1">
    <location>
        <begin position="17"/>
        <end position="29"/>
    </location>
</feature>
<evidence type="ECO:0000313" key="2">
    <source>
        <dbReference type="EMBL" id="AES93752.2"/>
    </source>
</evidence>
<reference evidence="4" key="3">
    <citation type="submission" date="2015-04" db="UniProtKB">
        <authorList>
            <consortium name="EnsemblPlants"/>
        </authorList>
    </citation>
    <scope>IDENTIFICATION</scope>
    <source>
        <strain evidence="4">cv. Jemalong A17</strain>
    </source>
</reference>
<sequence>MLICMITSAEKMKKPVAKAPAPSKKTPAKNGNVKKAQPETTSEESDSDDSSSSGEEEVKVSAANLKSHLEVYCMIFC</sequence>